<name>X1JY67_9ZZZZ</name>
<proteinExistence type="predicted"/>
<feature type="non-terminal residue" evidence="1">
    <location>
        <position position="105"/>
    </location>
</feature>
<dbReference type="EMBL" id="BARU01047409">
    <property type="protein sequence ID" value="GAH99077.1"/>
    <property type="molecule type" value="Genomic_DNA"/>
</dbReference>
<organism evidence="1">
    <name type="scientific">marine sediment metagenome</name>
    <dbReference type="NCBI Taxonomy" id="412755"/>
    <lineage>
        <taxon>unclassified sequences</taxon>
        <taxon>metagenomes</taxon>
        <taxon>ecological metagenomes</taxon>
    </lineage>
</organism>
<dbReference type="AlphaFoldDB" id="X1JY67"/>
<evidence type="ECO:0000313" key="1">
    <source>
        <dbReference type="EMBL" id="GAH99077.1"/>
    </source>
</evidence>
<reference evidence="1" key="1">
    <citation type="journal article" date="2014" name="Front. Microbiol.">
        <title>High frequency of phylogenetically diverse reductive dehalogenase-homologous genes in deep subseafloor sedimentary metagenomes.</title>
        <authorList>
            <person name="Kawai M."/>
            <person name="Futagami T."/>
            <person name="Toyoda A."/>
            <person name="Takaki Y."/>
            <person name="Nishi S."/>
            <person name="Hori S."/>
            <person name="Arai W."/>
            <person name="Tsubouchi T."/>
            <person name="Morono Y."/>
            <person name="Uchiyama I."/>
            <person name="Ito T."/>
            <person name="Fujiyama A."/>
            <person name="Inagaki F."/>
            <person name="Takami H."/>
        </authorList>
    </citation>
    <scope>NUCLEOTIDE SEQUENCE</scope>
    <source>
        <strain evidence="1">Expedition CK06-06</strain>
    </source>
</reference>
<protein>
    <submittedName>
        <fullName evidence="1">Uncharacterized protein</fullName>
    </submittedName>
</protein>
<feature type="non-terminal residue" evidence="1">
    <location>
        <position position="1"/>
    </location>
</feature>
<accession>X1JY67</accession>
<comment type="caution">
    <text evidence="1">The sequence shown here is derived from an EMBL/GenBank/DDBJ whole genome shotgun (WGS) entry which is preliminary data.</text>
</comment>
<gene>
    <name evidence="1" type="ORF">S03H2_71054</name>
</gene>
<sequence>SRLQGYDINKVFPDNKVPEIMMPISGHQISWRYNFDGFITYQPTKNAISCSYTQTFRTGIIEAVDGVILNLGNKKLSIPDFFKDKIIKFSSHYLNLQKTLNVNPP</sequence>